<proteinExistence type="predicted"/>
<dbReference type="Proteomes" id="UP001221898">
    <property type="component" value="Unassembled WGS sequence"/>
</dbReference>
<accession>A0AAD7SPS3</accession>
<sequence>MLLQLMAFLVPRTRGRKETAFPQMSKQFVEDSLTQCSYRYLRKCDPNFQSTANTHCTFCCGQQSIQC</sequence>
<gene>
    <name evidence="1" type="ORF">AAFF_G00320040</name>
</gene>
<reference evidence="1" key="1">
    <citation type="journal article" date="2023" name="Science">
        <title>Genome structures resolve the early diversification of teleost fishes.</title>
        <authorList>
            <person name="Parey E."/>
            <person name="Louis A."/>
            <person name="Montfort J."/>
            <person name="Bouchez O."/>
            <person name="Roques C."/>
            <person name="Iampietro C."/>
            <person name="Lluch J."/>
            <person name="Castinel A."/>
            <person name="Donnadieu C."/>
            <person name="Desvignes T."/>
            <person name="Floi Bucao C."/>
            <person name="Jouanno E."/>
            <person name="Wen M."/>
            <person name="Mejri S."/>
            <person name="Dirks R."/>
            <person name="Jansen H."/>
            <person name="Henkel C."/>
            <person name="Chen W.J."/>
            <person name="Zahm M."/>
            <person name="Cabau C."/>
            <person name="Klopp C."/>
            <person name="Thompson A.W."/>
            <person name="Robinson-Rechavi M."/>
            <person name="Braasch I."/>
            <person name="Lecointre G."/>
            <person name="Bobe J."/>
            <person name="Postlethwait J.H."/>
            <person name="Berthelot C."/>
            <person name="Roest Crollius H."/>
            <person name="Guiguen Y."/>
        </authorList>
    </citation>
    <scope>NUCLEOTIDE SEQUENCE</scope>
    <source>
        <strain evidence="1">NC1722</strain>
    </source>
</reference>
<keyword evidence="2" id="KW-1185">Reference proteome</keyword>
<evidence type="ECO:0000313" key="1">
    <source>
        <dbReference type="EMBL" id="KAJ8405531.1"/>
    </source>
</evidence>
<comment type="caution">
    <text evidence="1">The sequence shown here is derived from an EMBL/GenBank/DDBJ whole genome shotgun (WGS) entry which is preliminary data.</text>
</comment>
<name>A0AAD7SPS3_9TELE</name>
<organism evidence="1 2">
    <name type="scientific">Aldrovandia affinis</name>
    <dbReference type="NCBI Taxonomy" id="143900"/>
    <lineage>
        <taxon>Eukaryota</taxon>
        <taxon>Metazoa</taxon>
        <taxon>Chordata</taxon>
        <taxon>Craniata</taxon>
        <taxon>Vertebrata</taxon>
        <taxon>Euteleostomi</taxon>
        <taxon>Actinopterygii</taxon>
        <taxon>Neopterygii</taxon>
        <taxon>Teleostei</taxon>
        <taxon>Notacanthiformes</taxon>
        <taxon>Halosauridae</taxon>
        <taxon>Aldrovandia</taxon>
    </lineage>
</organism>
<evidence type="ECO:0000313" key="2">
    <source>
        <dbReference type="Proteomes" id="UP001221898"/>
    </source>
</evidence>
<protein>
    <submittedName>
        <fullName evidence="1">Uncharacterized protein</fullName>
    </submittedName>
</protein>
<dbReference type="AlphaFoldDB" id="A0AAD7SPS3"/>
<dbReference type="EMBL" id="JAINUG010000048">
    <property type="protein sequence ID" value="KAJ8405531.1"/>
    <property type="molecule type" value="Genomic_DNA"/>
</dbReference>